<evidence type="ECO:0000313" key="5">
    <source>
        <dbReference type="Proteomes" id="UP000032250"/>
    </source>
</evidence>
<dbReference type="RefSeq" id="WP_003488777.1">
    <property type="nucleotide sequence ID" value="NZ_JXSU01000007.1"/>
</dbReference>
<evidence type="ECO:0000259" key="3">
    <source>
        <dbReference type="PROSITE" id="PS50937"/>
    </source>
</evidence>
<dbReference type="HOGENOM" id="CLU_065103_2_2_9"/>
<evidence type="ECO:0000256" key="2">
    <source>
        <dbReference type="SAM" id="Coils"/>
    </source>
</evidence>
<dbReference type="PANTHER" id="PTHR30204:SF97">
    <property type="entry name" value="MERR FAMILY REGULATORY PROTEIN"/>
    <property type="match status" value="1"/>
</dbReference>
<keyword evidence="2" id="KW-0175">Coiled coil</keyword>
<gene>
    <name evidence="4" type="ORF">N495_03630</name>
</gene>
<dbReference type="SUPFAM" id="SSF46955">
    <property type="entry name" value="Putative DNA-binding domain"/>
    <property type="match status" value="1"/>
</dbReference>
<dbReference type="GO" id="GO:0003677">
    <property type="term" value="F:DNA binding"/>
    <property type="evidence" value="ECO:0007669"/>
    <property type="project" value="UniProtKB-KW"/>
</dbReference>
<dbReference type="SMART" id="SM00422">
    <property type="entry name" value="HTH_MERR"/>
    <property type="match status" value="1"/>
</dbReference>
<dbReference type="GO" id="GO:0003700">
    <property type="term" value="F:DNA-binding transcription factor activity"/>
    <property type="evidence" value="ECO:0007669"/>
    <property type="project" value="InterPro"/>
</dbReference>
<proteinExistence type="predicted"/>
<feature type="coiled-coil region" evidence="2">
    <location>
        <begin position="68"/>
        <end position="120"/>
    </location>
</feature>
<dbReference type="SUPFAM" id="SSF55136">
    <property type="entry name" value="Probable bacterial effector-binding domain"/>
    <property type="match status" value="1"/>
</dbReference>
<dbReference type="CDD" id="cd01107">
    <property type="entry name" value="HTH_BmrR"/>
    <property type="match status" value="1"/>
</dbReference>
<dbReference type="PROSITE" id="PS00552">
    <property type="entry name" value="HTH_MERR_1"/>
    <property type="match status" value="1"/>
</dbReference>
<dbReference type="AlphaFoldDB" id="A0A0D1AHS3"/>
<reference evidence="4 5" key="1">
    <citation type="submission" date="2014-06" db="EMBL/GenBank/DDBJ databases">
        <title>Genome characterization of distinct group I Clostridium botulinum lineages.</title>
        <authorList>
            <person name="Giordani F."/>
            <person name="Anselmo A."/>
            <person name="Fillo S."/>
            <person name="Palozzi A.M."/>
            <person name="Fortunato A."/>
            <person name="Gentile B."/>
            <person name="Ciammaruconi A."/>
            <person name="Anniballi F."/>
            <person name="De Medici D."/>
            <person name="Lista F."/>
        </authorList>
    </citation>
    <scope>NUCLEOTIDE SEQUENCE [LARGE SCALE GENOMIC DNA]</scope>
    <source>
        <strain evidence="4 5">B2 450</strain>
    </source>
</reference>
<dbReference type="PATRIC" id="fig|1379739.3.peg.1041"/>
<organism evidence="4 5">
    <name type="scientific">Clostridium botulinum B2 450</name>
    <dbReference type="NCBI Taxonomy" id="1379739"/>
    <lineage>
        <taxon>Bacteria</taxon>
        <taxon>Bacillati</taxon>
        <taxon>Bacillota</taxon>
        <taxon>Clostridia</taxon>
        <taxon>Eubacteriales</taxon>
        <taxon>Clostridiaceae</taxon>
        <taxon>Clostridium</taxon>
    </lineage>
</organism>
<evidence type="ECO:0000313" key="4">
    <source>
        <dbReference type="EMBL" id="KIS22709.1"/>
    </source>
</evidence>
<dbReference type="Proteomes" id="UP000032250">
    <property type="component" value="Unassembled WGS sequence"/>
</dbReference>
<dbReference type="InterPro" id="IPR011256">
    <property type="entry name" value="Reg_factor_effector_dom_sf"/>
</dbReference>
<protein>
    <submittedName>
        <fullName evidence="4">MerR family transcriptional regulator</fullName>
    </submittedName>
</protein>
<dbReference type="InterPro" id="IPR010499">
    <property type="entry name" value="AraC_E-bd"/>
</dbReference>
<keyword evidence="1" id="KW-0238">DNA-binding</keyword>
<dbReference type="Gene3D" id="1.10.1660.10">
    <property type="match status" value="1"/>
</dbReference>
<comment type="caution">
    <text evidence="4">The sequence shown here is derived from an EMBL/GenBank/DDBJ whole genome shotgun (WGS) entry which is preliminary data.</text>
</comment>
<dbReference type="OrthoDB" id="9773308at2"/>
<dbReference type="Gene3D" id="3.20.80.10">
    <property type="entry name" value="Regulatory factor, effector binding domain"/>
    <property type="match status" value="1"/>
</dbReference>
<dbReference type="EMBL" id="JXSU01000007">
    <property type="protein sequence ID" value="KIS22709.1"/>
    <property type="molecule type" value="Genomic_DNA"/>
</dbReference>
<name>A0A0D1AHS3_CLOBO</name>
<accession>A0A0D1AHS3</accession>
<feature type="domain" description="HTH merR-type" evidence="3">
    <location>
        <begin position="1"/>
        <end position="71"/>
    </location>
</feature>
<dbReference type="InterPro" id="IPR047057">
    <property type="entry name" value="MerR_fam"/>
</dbReference>
<dbReference type="Pfam" id="PF06445">
    <property type="entry name" value="GyrI-like"/>
    <property type="match status" value="1"/>
</dbReference>
<dbReference type="Pfam" id="PF13411">
    <property type="entry name" value="MerR_1"/>
    <property type="match status" value="1"/>
</dbReference>
<dbReference type="InterPro" id="IPR000551">
    <property type="entry name" value="MerR-type_HTH_dom"/>
</dbReference>
<sequence length="271" mass="31429">MFKIGEFSVLTSISIHMLRNYDKIGLLTPKYIDKSTGYRYYESDQLPIANQIVALKMMGFGLKEIAALQLEEMQIDNLKQILKNKIEDKEQEVKVIRRQLAQMESALKDLTSEKEQALSIVIKSIPYRKVASFRMKIEQFPDEGILWKALGDQCEKLSVQFSDSNYSIAIQHEINFEENYIDVEVQRLVENIYESTDKVKFYSIPSCEVASLVYQGGYSKLKDINIYLAKWITQNGLEICGPAFNIYYVSPEHEVNEEKFITEVCFPIKKR</sequence>
<evidence type="ECO:0000256" key="1">
    <source>
        <dbReference type="ARBA" id="ARBA00023125"/>
    </source>
</evidence>
<dbReference type="InterPro" id="IPR029442">
    <property type="entry name" value="GyrI-like"/>
</dbReference>
<dbReference type="PROSITE" id="PS50937">
    <property type="entry name" value="HTH_MERR_2"/>
    <property type="match status" value="1"/>
</dbReference>
<dbReference type="PANTHER" id="PTHR30204">
    <property type="entry name" value="REDOX-CYCLING DRUG-SENSING TRANSCRIPTIONAL ACTIVATOR SOXR"/>
    <property type="match status" value="1"/>
</dbReference>
<dbReference type="SMART" id="SM00871">
    <property type="entry name" value="AraC_E_bind"/>
    <property type="match status" value="1"/>
</dbReference>
<dbReference type="InterPro" id="IPR009061">
    <property type="entry name" value="DNA-bd_dom_put_sf"/>
</dbReference>